<dbReference type="InterPro" id="IPR029058">
    <property type="entry name" value="AB_hydrolase_fold"/>
</dbReference>
<name>A0A482WD58_ASBVE</name>
<keyword evidence="2" id="KW-0443">Lipid metabolism</keyword>
<dbReference type="Pfam" id="PF00561">
    <property type="entry name" value="Abhydrolase_1"/>
    <property type="match status" value="1"/>
</dbReference>
<protein>
    <submittedName>
        <fullName evidence="4">Abhydro lipase domain containing protein</fullName>
    </submittedName>
</protein>
<evidence type="ECO:0000259" key="3">
    <source>
        <dbReference type="Pfam" id="PF00561"/>
    </source>
</evidence>
<reference evidence="4 5" key="1">
    <citation type="submission" date="2017-03" db="EMBL/GenBank/DDBJ databases">
        <title>Genome of the blue death feigning beetle - Asbolus verrucosus.</title>
        <authorList>
            <person name="Rider S.D."/>
        </authorList>
    </citation>
    <scope>NUCLEOTIDE SEQUENCE [LARGE SCALE GENOMIC DNA]</scope>
    <source>
        <strain evidence="4">Butters</strain>
        <tissue evidence="4">Head and leg muscle</tissue>
    </source>
</reference>
<dbReference type="GO" id="GO:0016042">
    <property type="term" value="P:lipid catabolic process"/>
    <property type="evidence" value="ECO:0007669"/>
    <property type="project" value="UniProtKB-KW"/>
</dbReference>
<dbReference type="InterPro" id="IPR000073">
    <property type="entry name" value="AB_hydrolase_1"/>
</dbReference>
<proteinExistence type="predicted"/>
<dbReference type="SUPFAM" id="SSF53474">
    <property type="entry name" value="alpha/beta-Hydrolases"/>
    <property type="match status" value="1"/>
</dbReference>
<evidence type="ECO:0000256" key="1">
    <source>
        <dbReference type="ARBA" id="ARBA00022963"/>
    </source>
</evidence>
<gene>
    <name evidence="4" type="ORF">BDFB_011640</name>
</gene>
<evidence type="ECO:0000256" key="2">
    <source>
        <dbReference type="ARBA" id="ARBA00023098"/>
    </source>
</evidence>
<dbReference type="EMBL" id="QDEB01008561">
    <property type="protein sequence ID" value="RZC42363.1"/>
    <property type="molecule type" value="Genomic_DNA"/>
</dbReference>
<dbReference type="Proteomes" id="UP000292052">
    <property type="component" value="Unassembled WGS sequence"/>
</dbReference>
<dbReference type="Gene3D" id="3.40.50.1820">
    <property type="entry name" value="alpha/beta hydrolase"/>
    <property type="match status" value="1"/>
</dbReference>
<dbReference type="PANTHER" id="PTHR11005">
    <property type="entry name" value="LYSOSOMAL ACID LIPASE-RELATED"/>
    <property type="match status" value="1"/>
</dbReference>
<keyword evidence="1" id="KW-0442">Lipid degradation</keyword>
<evidence type="ECO:0000313" key="4">
    <source>
        <dbReference type="EMBL" id="RZC42363.1"/>
    </source>
</evidence>
<comment type="caution">
    <text evidence="4">The sequence shown here is derived from an EMBL/GenBank/DDBJ whole genome shotgun (WGS) entry which is preliminary data.</text>
</comment>
<dbReference type="AlphaFoldDB" id="A0A482WD58"/>
<organism evidence="4 5">
    <name type="scientific">Asbolus verrucosus</name>
    <name type="common">Desert ironclad beetle</name>
    <dbReference type="NCBI Taxonomy" id="1661398"/>
    <lineage>
        <taxon>Eukaryota</taxon>
        <taxon>Metazoa</taxon>
        <taxon>Ecdysozoa</taxon>
        <taxon>Arthropoda</taxon>
        <taxon>Hexapoda</taxon>
        <taxon>Insecta</taxon>
        <taxon>Pterygota</taxon>
        <taxon>Neoptera</taxon>
        <taxon>Endopterygota</taxon>
        <taxon>Coleoptera</taxon>
        <taxon>Polyphaga</taxon>
        <taxon>Cucujiformia</taxon>
        <taxon>Tenebrionidae</taxon>
        <taxon>Pimeliinae</taxon>
        <taxon>Asbolus</taxon>
    </lineage>
</organism>
<keyword evidence="5" id="KW-1185">Reference proteome</keyword>
<feature type="domain" description="AB hydrolase-1" evidence="3">
    <location>
        <begin position="37"/>
        <end position="158"/>
    </location>
</feature>
<evidence type="ECO:0000313" key="5">
    <source>
        <dbReference type="Proteomes" id="UP000292052"/>
    </source>
</evidence>
<sequence length="181" mass="20405">PQIIEKYAGVVEIHHVTTEDGYILTLFRIPRSNPKGVILIHHSIATYSHIYVWQGNNSLALVLWHNGYDVWLANHRGTSYSDKHVNMTSSDYRYWDFSFHEIGLYDVSSEVKFIREKSNGMKIIFMGHSLGSAAGLVYASLKSNEAAAYLKSMILLATSCYFEHTTSAITIFKGSGLILKV</sequence>
<feature type="non-terminal residue" evidence="4">
    <location>
        <position position="1"/>
    </location>
</feature>
<accession>A0A482WD58</accession>
<dbReference type="OrthoDB" id="9974421at2759"/>